<name>A0ABQ9DUC9_9PASS</name>
<dbReference type="Proteomes" id="UP001145742">
    <property type="component" value="Unassembled WGS sequence"/>
</dbReference>
<evidence type="ECO:0000313" key="3">
    <source>
        <dbReference type="Proteomes" id="UP001145742"/>
    </source>
</evidence>
<feature type="compositionally biased region" description="Low complexity" evidence="1">
    <location>
        <begin position="47"/>
        <end position="59"/>
    </location>
</feature>
<keyword evidence="3" id="KW-1185">Reference proteome</keyword>
<organism evidence="2 3">
    <name type="scientific">Willisornis vidua</name>
    <name type="common">Xingu scale-backed antbird</name>
    <dbReference type="NCBI Taxonomy" id="1566151"/>
    <lineage>
        <taxon>Eukaryota</taxon>
        <taxon>Metazoa</taxon>
        <taxon>Chordata</taxon>
        <taxon>Craniata</taxon>
        <taxon>Vertebrata</taxon>
        <taxon>Euteleostomi</taxon>
        <taxon>Archelosauria</taxon>
        <taxon>Archosauria</taxon>
        <taxon>Dinosauria</taxon>
        <taxon>Saurischia</taxon>
        <taxon>Theropoda</taxon>
        <taxon>Coelurosauria</taxon>
        <taxon>Aves</taxon>
        <taxon>Neognathae</taxon>
        <taxon>Neoaves</taxon>
        <taxon>Telluraves</taxon>
        <taxon>Australaves</taxon>
        <taxon>Passeriformes</taxon>
        <taxon>Thamnophilidae</taxon>
        <taxon>Willisornis</taxon>
    </lineage>
</organism>
<accession>A0ABQ9DUC9</accession>
<dbReference type="InterPro" id="IPR008919">
    <property type="entry name" value="Retrov_capsid_N"/>
</dbReference>
<reference evidence="2" key="1">
    <citation type="submission" date="2019-10" db="EMBL/GenBank/DDBJ databases">
        <authorList>
            <person name="Soares A.E.R."/>
            <person name="Aleixo A."/>
            <person name="Schneider P."/>
            <person name="Miyaki C.Y."/>
            <person name="Schneider M.P."/>
            <person name="Mello C."/>
            <person name="Vasconcelos A.T.R."/>
        </authorList>
    </citation>
    <scope>NUCLEOTIDE SEQUENCE</scope>
    <source>
        <tissue evidence="2">Muscle</tissue>
    </source>
</reference>
<gene>
    <name evidence="2" type="ORF">WISP_01635</name>
</gene>
<comment type="caution">
    <text evidence="2">The sequence shown here is derived from an EMBL/GenBank/DDBJ whole genome shotgun (WGS) entry which is preliminary data.</text>
</comment>
<dbReference type="Gene3D" id="1.10.375.10">
    <property type="entry name" value="Human Immunodeficiency Virus Type 1 Capsid Protein"/>
    <property type="match status" value="1"/>
</dbReference>
<sequence length="220" mass="23485">MTKDCLMVCRLVRNTLHQMRTDKPPAVSPPTQTTQPTQPLPSPPDPEAAAASPATALAPHCPPQVDSTGVVSAPDMPSLDSSSVLLPGDTVPAASPLAGPPFIDLSINMSMAQHSQMVAHTTPMHELFSLQPVAVMVAGSGPRKSWRKLRKQTMAKGDLATVMAMAGVPVQAFPMFQGDSNASPEWERFQCGIVKELKATCMQHGLRFPSLCAISDPYDF</sequence>
<feature type="region of interest" description="Disordered" evidence="1">
    <location>
        <begin position="17"/>
        <end position="76"/>
    </location>
</feature>
<evidence type="ECO:0000313" key="2">
    <source>
        <dbReference type="EMBL" id="KAJ7428164.1"/>
    </source>
</evidence>
<evidence type="ECO:0000256" key="1">
    <source>
        <dbReference type="SAM" id="MobiDB-lite"/>
    </source>
</evidence>
<dbReference type="EMBL" id="WHWB01031158">
    <property type="protein sequence ID" value="KAJ7428164.1"/>
    <property type="molecule type" value="Genomic_DNA"/>
</dbReference>
<proteinExistence type="predicted"/>
<protein>
    <submittedName>
        <fullName evidence="2">Uncharacterized protein</fullName>
    </submittedName>
</protein>